<evidence type="ECO:0000256" key="1">
    <source>
        <dbReference type="SAM" id="SignalP"/>
    </source>
</evidence>
<organism evidence="2">
    <name type="scientific">Blumeria graminis f. sp. tritici 96224</name>
    <dbReference type="NCBI Taxonomy" id="1268274"/>
    <lineage>
        <taxon>Eukaryota</taxon>
        <taxon>Fungi</taxon>
        <taxon>Dikarya</taxon>
        <taxon>Ascomycota</taxon>
        <taxon>Pezizomycotina</taxon>
        <taxon>Leotiomycetes</taxon>
        <taxon>Erysiphales</taxon>
        <taxon>Erysiphaceae</taxon>
        <taxon>Blumeria</taxon>
    </lineage>
</organism>
<reference evidence="2" key="1">
    <citation type="submission" date="2018-07" db="EMBL/GenBank/DDBJ databases">
        <authorList>
            <person name="Quirk P.G."/>
            <person name="Krulwich T.A."/>
        </authorList>
    </citation>
    <scope>NUCLEOTIDE SEQUENCE</scope>
    <source>
        <strain evidence="2">96224</strain>
    </source>
</reference>
<evidence type="ECO:0000313" key="2">
    <source>
        <dbReference type="EMBL" id="SUZ12158.1"/>
    </source>
</evidence>
<sequence length="130" mass="14456">MKISALFSVAALLSQSMTVLGYLFYRCGNDYITERALINQISMEHKKLTGQGSSADSFPGGRATAEVTFWEPSISNPGTYLDIKVKFDIYRQMLSFEVSSSGKRIPCEGDYGAEIPEEDLEVSDEPYYAN</sequence>
<feature type="signal peptide" evidence="1">
    <location>
        <begin position="1"/>
        <end position="21"/>
    </location>
</feature>
<dbReference type="EMBL" id="UIGY01000163">
    <property type="protein sequence ID" value="SUZ12158.1"/>
    <property type="molecule type" value="Genomic_DNA"/>
</dbReference>
<keyword evidence="1" id="KW-0732">Signal</keyword>
<name>A0A381LE91_BLUGR</name>
<gene>
    <name evidence="2" type="ORF">BGT96224V2_LOCUS5370</name>
</gene>
<accession>A0A381LE91</accession>
<proteinExistence type="predicted"/>
<feature type="chain" id="PRO_5016639814" evidence="1">
    <location>
        <begin position="22"/>
        <end position="130"/>
    </location>
</feature>
<dbReference type="AlphaFoldDB" id="A0A381LE91"/>
<protein>
    <submittedName>
        <fullName evidence="2">BgtE-20002</fullName>
    </submittedName>
</protein>